<dbReference type="EMBL" id="KV454428">
    <property type="protein sequence ID" value="ODQ81242.1"/>
    <property type="molecule type" value="Genomic_DNA"/>
</dbReference>
<dbReference type="Proteomes" id="UP000094336">
    <property type="component" value="Unassembled WGS sequence"/>
</dbReference>
<evidence type="ECO:0000313" key="4">
    <source>
        <dbReference type="Proteomes" id="UP000094336"/>
    </source>
</evidence>
<dbReference type="GeneID" id="30146195"/>
<evidence type="ECO:0000313" key="3">
    <source>
        <dbReference type="EMBL" id="ODQ81242.1"/>
    </source>
</evidence>
<evidence type="ECO:0000256" key="2">
    <source>
        <dbReference type="SAM" id="Phobius"/>
    </source>
</evidence>
<keyword evidence="4" id="KW-1185">Reference proteome</keyword>
<organism evidence="3 4">
    <name type="scientific">Babjeviella inositovora NRRL Y-12698</name>
    <dbReference type="NCBI Taxonomy" id="984486"/>
    <lineage>
        <taxon>Eukaryota</taxon>
        <taxon>Fungi</taxon>
        <taxon>Dikarya</taxon>
        <taxon>Ascomycota</taxon>
        <taxon>Saccharomycotina</taxon>
        <taxon>Pichiomycetes</taxon>
        <taxon>Serinales incertae sedis</taxon>
        <taxon>Babjeviella</taxon>
    </lineage>
</organism>
<reference evidence="4" key="1">
    <citation type="submission" date="2016-05" db="EMBL/GenBank/DDBJ databases">
        <title>Comparative genomics of biotechnologically important yeasts.</title>
        <authorList>
            <consortium name="DOE Joint Genome Institute"/>
            <person name="Riley R."/>
            <person name="Haridas S."/>
            <person name="Wolfe K.H."/>
            <person name="Lopes M.R."/>
            <person name="Hittinger C.T."/>
            <person name="Goker M."/>
            <person name="Salamov A."/>
            <person name="Wisecaver J."/>
            <person name="Long T.M."/>
            <person name="Aerts A.L."/>
            <person name="Barry K."/>
            <person name="Choi C."/>
            <person name="Clum A."/>
            <person name="Coughlan A.Y."/>
            <person name="Deshpande S."/>
            <person name="Douglass A.P."/>
            <person name="Hanson S.J."/>
            <person name="Klenk H.-P."/>
            <person name="Labutti K."/>
            <person name="Lapidus A."/>
            <person name="Lindquist E."/>
            <person name="Lipzen A."/>
            <person name="Meier-Kolthoff J.P."/>
            <person name="Ohm R.A."/>
            <person name="Otillar R.P."/>
            <person name="Pangilinan J."/>
            <person name="Peng Y."/>
            <person name="Rokas A."/>
            <person name="Rosa C.A."/>
            <person name="Scheuner C."/>
            <person name="Sibirny A.A."/>
            <person name="Slot J.C."/>
            <person name="Stielow J.B."/>
            <person name="Sun H."/>
            <person name="Kurtzman C.P."/>
            <person name="Blackwell M."/>
            <person name="Grigoriev I.V."/>
            <person name="Jeffries T.W."/>
        </authorList>
    </citation>
    <scope>NUCLEOTIDE SEQUENCE [LARGE SCALE GENOMIC DNA]</scope>
    <source>
        <strain evidence="4">NRRL Y-12698</strain>
    </source>
</reference>
<feature type="transmembrane region" description="Helical" evidence="2">
    <location>
        <begin position="55"/>
        <end position="75"/>
    </location>
</feature>
<proteinExistence type="predicted"/>
<feature type="transmembrane region" description="Helical" evidence="2">
    <location>
        <begin position="95"/>
        <end position="116"/>
    </location>
</feature>
<dbReference type="RefSeq" id="XP_018986570.1">
    <property type="nucleotide sequence ID" value="XM_019128342.1"/>
</dbReference>
<dbReference type="AlphaFoldDB" id="A0A1E3QVX9"/>
<evidence type="ECO:0000256" key="1">
    <source>
        <dbReference type="SAM" id="MobiDB-lite"/>
    </source>
</evidence>
<name>A0A1E3QVX9_9ASCO</name>
<keyword evidence="2" id="KW-0812">Transmembrane</keyword>
<protein>
    <submittedName>
        <fullName evidence="3">Uncharacterized protein</fullName>
    </submittedName>
</protein>
<feature type="transmembrane region" description="Helical" evidence="2">
    <location>
        <begin position="128"/>
        <end position="150"/>
    </location>
</feature>
<keyword evidence="2" id="KW-0472">Membrane</keyword>
<accession>A0A1E3QVX9</accession>
<sequence>MNFSGPYDKGPDTTAEGDQDSNLHFLENHQDETPSSLPGPQDERAHENSPYPWKLVWIFTILSLAFIILVNTSMIGLMNSFAGNKLKQYVADNPWIPLFTLLPLFISSYCVGKLMLRNPNSMTTNFSFIVFQLVCSVHFALHIFILLGIWTNAPGSLK</sequence>
<feature type="region of interest" description="Disordered" evidence="1">
    <location>
        <begin position="1"/>
        <end position="24"/>
    </location>
</feature>
<keyword evidence="2" id="KW-1133">Transmembrane helix</keyword>
<gene>
    <name evidence="3" type="ORF">BABINDRAFT_160621</name>
</gene>